<feature type="domain" description="Carboxymuconolactone decarboxylase-like" evidence="1">
    <location>
        <begin position="31"/>
        <end position="104"/>
    </location>
</feature>
<dbReference type="RefSeq" id="WP_344753871.1">
    <property type="nucleotide sequence ID" value="NZ_BAABAE010000002.1"/>
</dbReference>
<protein>
    <recommendedName>
        <fullName evidence="1">Carboxymuconolactone decarboxylase-like domain-containing protein</fullName>
    </recommendedName>
</protein>
<comment type="caution">
    <text evidence="2">The sequence shown here is derived from an EMBL/GenBank/DDBJ whole genome shotgun (WGS) entry which is preliminary data.</text>
</comment>
<gene>
    <name evidence="2" type="ORF">GCM10022239_07590</name>
</gene>
<dbReference type="Proteomes" id="UP001501004">
    <property type="component" value="Unassembled WGS sequence"/>
</dbReference>
<dbReference type="InterPro" id="IPR029032">
    <property type="entry name" value="AhpD-like"/>
</dbReference>
<dbReference type="EMBL" id="BAABAE010000002">
    <property type="protein sequence ID" value="GAA3733893.1"/>
    <property type="molecule type" value="Genomic_DNA"/>
</dbReference>
<dbReference type="SUPFAM" id="SSF69118">
    <property type="entry name" value="AhpD-like"/>
    <property type="match status" value="1"/>
</dbReference>
<evidence type="ECO:0000313" key="2">
    <source>
        <dbReference type="EMBL" id="GAA3733893.1"/>
    </source>
</evidence>
<reference evidence="3" key="1">
    <citation type="journal article" date="2019" name="Int. J. Syst. Evol. Microbiol.">
        <title>The Global Catalogue of Microorganisms (GCM) 10K type strain sequencing project: providing services to taxonomists for standard genome sequencing and annotation.</title>
        <authorList>
            <consortium name="The Broad Institute Genomics Platform"/>
            <consortium name="The Broad Institute Genome Sequencing Center for Infectious Disease"/>
            <person name="Wu L."/>
            <person name="Ma J."/>
        </authorList>
    </citation>
    <scope>NUCLEOTIDE SEQUENCE [LARGE SCALE GENOMIC DNA]</scope>
    <source>
        <strain evidence="3">JCM 16949</strain>
    </source>
</reference>
<evidence type="ECO:0000313" key="3">
    <source>
        <dbReference type="Proteomes" id="UP001501004"/>
    </source>
</evidence>
<keyword evidence="3" id="KW-1185">Reference proteome</keyword>
<proteinExistence type="predicted"/>
<dbReference type="InterPro" id="IPR003779">
    <property type="entry name" value="CMD-like"/>
</dbReference>
<dbReference type="Pfam" id="PF02627">
    <property type="entry name" value="CMD"/>
    <property type="match status" value="1"/>
</dbReference>
<name>A0ABP7FBY2_9MICO</name>
<dbReference type="Gene3D" id="1.20.1290.10">
    <property type="entry name" value="AhpD-like"/>
    <property type="match status" value="1"/>
</dbReference>
<sequence>MTDPTGHMAHYIETLGAVPEAIQRMSELSTEFFDSYTAIRKLAYSDSEGGLSLRHKELLFTILDVTVSNRDGALNHLRAARRAGLTDAELRDALIITFIVRGVASWGLVGQDLWAEATQDGYGQNAAGEPTHG</sequence>
<evidence type="ECO:0000259" key="1">
    <source>
        <dbReference type="Pfam" id="PF02627"/>
    </source>
</evidence>
<accession>A0ABP7FBY2</accession>
<organism evidence="2 3">
    <name type="scientific">Leifsonella bigeumensis</name>
    <dbReference type="NCBI Taxonomy" id="433643"/>
    <lineage>
        <taxon>Bacteria</taxon>
        <taxon>Bacillati</taxon>
        <taxon>Actinomycetota</taxon>
        <taxon>Actinomycetes</taxon>
        <taxon>Micrococcales</taxon>
        <taxon>Microbacteriaceae</taxon>
        <taxon>Leifsonella</taxon>
    </lineage>
</organism>